<dbReference type="Pfam" id="PF13343">
    <property type="entry name" value="SBP_bac_6"/>
    <property type="match status" value="1"/>
</dbReference>
<feature type="non-terminal residue" evidence="2">
    <location>
        <position position="248"/>
    </location>
</feature>
<dbReference type="EMBL" id="BARS01045108">
    <property type="protein sequence ID" value="GAG29461.1"/>
    <property type="molecule type" value="Genomic_DNA"/>
</dbReference>
<dbReference type="AlphaFoldDB" id="X0XXK7"/>
<feature type="non-terminal residue" evidence="2">
    <location>
        <position position="1"/>
    </location>
</feature>
<dbReference type="PANTHER" id="PTHR30006:SF24">
    <property type="entry name" value="SLL0237 PROTEIN"/>
    <property type="match status" value="1"/>
</dbReference>
<gene>
    <name evidence="2" type="ORF">S01H1_68047</name>
</gene>
<evidence type="ECO:0008006" key="3">
    <source>
        <dbReference type="Google" id="ProtNLM"/>
    </source>
</evidence>
<keyword evidence="1" id="KW-0732">Signal</keyword>
<reference evidence="2" key="1">
    <citation type="journal article" date="2014" name="Front. Microbiol.">
        <title>High frequency of phylogenetically diverse reductive dehalogenase-homologous genes in deep subseafloor sedimentary metagenomes.</title>
        <authorList>
            <person name="Kawai M."/>
            <person name="Futagami T."/>
            <person name="Toyoda A."/>
            <person name="Takaki Y."/>
            <person name="Nishi S."/>
            <person name="Hori S."/>
            <person name="Arai W."/>
            <person name="Tsubouchi T."/>
            <person name="Morono Y."/>
            <person name="Uchiyama I."/>
            <person name="Ito T."/>
            <person name="Fujiyama A."/>
            <person name="Inagaki F."/>
            <person name="Takami H."/>
        </authorList>
    </citation>
    <scope>NUCLEOTIDE SEQUENCE</scope>
    <source>
        <strain evidence="2">Expedition CK06-06</strain>
    </source>
</reference>
<sequence>FGHIVMCDPAKSGSTTFITIMVIQHFMVEEGWAQEATGWQNAWEYWAKVAGNVGLFTESSSSVPNKIFLGEYGIGIVIDYYAWEQYKAGANVGFSNGRATSISADPAGILKGAPHLTEAQRWMEYLLSRRGQEVVGRHRMPMRADAIPTTPVLSAWTDAADVPVIPDYSRDKHNAMFSVTREMFSFWLVKNIEALKSAQEKIIECETLGLQSYEDYQSAVEHYNMVPESSDTLEKALAVDRGVEATNW</sequence>
<evidence type="ECO:0000313" key="2">
    <source>
        <dbReference type="EMBL" id="GAG29461.1"/>
    </source>
</evidence>
<dbReference type="SUPFAM" id="SSF53850">
    <property type="entry name" value="Periplasmic binding protein-like II"/>
    <property type="match status" value="1"/>
</dbReference>
<dbReference type="PANTHER" id="PTHR30006">
    <property type="entry name" value="THIAMINE-BINDING PERIPLASMIC PROTEIN-RELATED"/>
    <property type="match status" value="1"/>
</dbReference>
<accession>X0XXK7</accession>
<proteinExistence type="predicted"/>
<evidence type="ECO:0000256" key="1">
    <source>
        <dbReference type="ARBA" id="ARBA00022729"/>
    </source>
</evidence>
<name>X0XXK7_9ZZZZ</name>
<comment type="caution">
    <text evidence="2">The sequence shown here is derived from an EMBL/GenBank/DDBJ whole genome shotgun (WGS) entry which is preliminary data.</text>
</comment>
<organism evidence="2">
    <name type="scientific">marine sediment metagenome</name>
    <dbReference type="NCBI Taxonomy" id="412755"/>
    <lineage>
        <taxon>unclassified sequences</taxon>
        <taxon>metagenomes</taxon>
        <taxon>ecological metagenomes</taxon>
    </lineage>
</organism>
<dbReference type="Gene3D" id="3.40.190.10">
    <property type="entry name" value="Periplasmic binding protein-like II"/>
    <property type="match status" value="2"/>
</dbReference>
<protein>
    <recommendedName>
        <fullName evidence="3">Extracellular solute-binding protein</fullName>
    </recommendedName>
</protein>